<name>A0A9P6GP69_9PLEO</name>
<gene>
    <name evidence="1" type="ORF">PMIN01_03956</name>
</gene>
<dbReference type="AlphaFoldDB" id="A0A9P6GP69"/>
<dbReference type="EMBL" id="WJXW01000003">
    <property type="protein sequence ID" value="KAF9738673.1"/>
    <property type="molecule type" value="Genomic_DNA"/>
</dbReference>
<reference evidence="1" key="1">
    <citation type="journal article" date="2020" name="Mol. Plant Microbe Interact.">
        <title>Genome Sequence of the Biocontrol Agent Coniothyrium minitans strain Conio (IMI 134523).</title>
        <authorList>
            <person name="Patel D."/>
            <person name="Shittu T.A."/>
            <person name="Baroncelli R."/>
            <person name="Muthumeenakshi S."/>
            <person name="Osborne T.H."/>
            <person name="Janganan T.K."/>
            <person name="Sreenivasaprasad S."/>
        </authorList>
    </citation>
    <scope>NUCLEOTIDE SEQUENCE</scope>
    <source>
        <strain evidence="1">Conio</strain>
    </source>
</reference>
<keyword evidence="2" id="KW-1185">Reference proteome</keyword>
<comment type="caution">
    <text evidence="1">The sequence shown here is derived from an EMBL/GenBank/DDBJ whole genome shotgun (WGS) entry which is preliminary data.</text>
</comment>
<accession>A0A9P6GP69</accession>
<proteinExistence type="predicted"/>
<organism evidence="1 2">
    <name type="scientific">Paraphaeosphaeria minitans</name>
    <dbReference type="NCBI Taxonomy" id="565426"/>
    <lineage>
        <taxon>Eukaryota</taxon>
        <taxon>Fungi</taxon>
        <taxon>Dikarya</taxon>
        <taxon>Ascomycota</taxon>
        <taxon>Pezizomycotina</taxon>
        <taxon>Dothideomycetes</taxon>
        <taxon>Pleosporomycetidae</taxon>
        <taxon>Pleosporales</taxon>
        <taxon>Massarineae</taxon>
        <taxon>Didymosphaeriaceae</taxon>
        <taxon>Paraphaeosphaeria</taxon>
    </lineage>
</organism>
<evidence type="ECO:0000313" key="2">
    <source>
        <dbReference type="Proteomes" id="UP000756921"/>
    </source>
</evidence>
<sequence>MTPALQLLDTRNPSPPRVSFSAQQTEYCSQIARYDPRYAVSWETPIFKFFRHLTLKYAPGFAVTFADSRVIGVTRKDIPHIEMKYFSKWLHSCCEVDYRLVVRHRIGA</sequence>
<protein>
    <submittedName>
        <fullName evidence="1">Uncharacterized protein</fullName>
    </submittedName>
</protein>
<dbReference type="Proteomes" id="UP000756921">
    <property type="component" value="Unassembled WGS sequence"/>
</dbReference>
<evidence type="ECO:0000313" key="1">
    <source>
        <dbReference type="EMBL" id="KAF9738673.1"/>
    </source>
</evidence>